<evidence type="ECO:0000313" key="5">
    <source>
        <dbReference type="Proteomes" id="UP000315724"/>
    </source>
</evidence>
<dbReference type="GO" id="GO:0050821">
    <property type="term" value="P:protein stabilization"/>
    <property type="evidence" value="ECO:0007669"/>
    <property type="project" value="TreeGrafter"/>
</dbReference>
<dbReference type="InterPro" id="IPR005632">
    <property type="entry name" value="Chaperone_Skp"/>
</dbReference>
<protein>
    <submittedName>
        <fullName evidence="4">Outer membrane protein (OmpH-like)</fullName>
    </submittedName>
</protein>
<sequence>MKCSSGSVPTAEDCGAINQFLQWSANAVRYLNLSLAALILVAVQASTTFAESPQVKNHQVGLIDMAHVFKNYEKFKALTEALQEQITQSETGMKTQVEEGRKIQEQMKALTSGSPEFEKLEGQLLSIEASLKKAQLKNQREFMRQEAELYKDLYLETRNAVDKYARYYNYSLILRFDRSGVASADNPQEIVEGLNQQVLYHRNRDDLTDPILNYLNEQWRREQKQAAAPSTPSAQ</sequence>
<gene>
    <name evidence="4" type="ORF">Mal48_09830</name>
</gene>
<keyword evidence="5" id="KW-1185">Reference proteome</keyword>
<dbReference type="Pfam" id="PF03938">
    <property type="entry name" value="OmpH"/>
    <property type="match status" value="1"/>
</dbReference>
<dbReference type="SUPFAM" id="SSF111384">
    <property type="entry name" value="OmpH-like"/>
    <property type="match status" value="1"/>
</dbReference>
<dbReference type="SMART" id="SM00935">
    <property type="entry name" value="OmpH"/>
    <property type="match status" value="1"/>
</dbReference>
<dbReference type="GO" id="GO:0051082">
    <property type="term" value="F:unfolded protein binding"/>
    <property type="evidence" value="ECO:0007669"/>
    <property type="project" value="InterPro"/>
</dbReference>
<evidence type="ECO:0000256" key="1">
    <source>
        <dbReference type="ARBA" id="ARBA00009091"/>
    </source>
</evidence>
<dbReference type="InterPro" id="IPR024930">
    <property type="entry name" value="Skp_dom_sf"/>
</dbReference>
<dbReference type="OrthoDB" id="215077at2"/>
<dbReference type="KEGG" id="tpol:Mal48_09830"/>
<name>A0A517QJQ4_9PLAN</name>
<proteinExistence type="inferred from homology"/>
<dbReference type="GO" id="GO:0005829">
    <property type="term" value="C:cytosol"/>
    <property type="evidence" value="ECO:0007669"/>
    <property type="project" value="TreeGrafter"/>
</dbReference>
<keyword evidence="3" id="KW-0175">Coiled coil</keyword>
<keyword evidence="2" id="KW-0732">Signal</keyword>
<evidence type="ECO:0000313" key="4">
    <source>
        <dbReference type="EMBL" id="QDT31747.1"/>
    </source>
</evidence>
<dbReference type="Proteomes" id="UP000315724">
    <property type="component" value="Chromosome"/>
</dbReference>
<evidence type="ECO:0000256" key="3">
    <source>
        <dbReference type="SAM" id="Coils"/>
    </source>
</evidence>
<dbReference type="RefSeq" id="WP_145196565.1">
    <property type="nucleotide sequence ID" value="NZ_CP036267.1"/>
</dbReference>
<comment type="similarity">
    <text evidence="1">Belongs to the Skp family.</text>
</comment>
<dbReference type="AlphaFoldDB" id="A0A517QJQ4"/>
<accession>A0A517QJQ4</accession>
<dbReference type="PANTHER" id="PTHR35089">
    <property type="entry name" value="CHAPERONE PROTEIN SKP"/>
    <property type="match status" value="1"/>
</dbReference>
<dbReference type="EMBL" id="CP036267">
    <property type="protein sequence ID" value="QDT31747.1"/>
    <property type="molecule type" value="Genomic_DNA"/>
</dbReference>
<organism evidence="4 5">
    <name type="scientific">Thalassoglobus polymorphus</name>
    <dbReference type="NCBI Taxonomy" id="2527994"/>
    <lineage>
        <taxon>Bacteria</taxon>
        <taxon>Pseudomonadati</taxon>
        <taxon>Planctomycetota</taxon>
        <taxon>Planctomycetia</taxon>
        <taxon>Planctomycetales</taxon>
        <taxon>Planctomycetaceae</taxon>
        <taxon>Thalassoglobus</taxon>
    </lineage>
</organism>
<reference evidence="4 5" key="1">
    <citation type="submission" date="2019-02" db="EMBL/GenBank/DDBJ databases">
        <title>Deep-cultivation of Planctomycetes and their phenomic and genomic characterization uncovers novel biology.</title>
        <authorList>
            <person name="Wiegand S."/>
            <person name="Jogler M."/>
            <person name="Boedeker C."/>
            <person name="Pinto D."/>
            <person name="Vollmers J."/>
            <person name="Rivas-Marin E."/>
            <person name="Kohn T."/>
            <person name="Peeters S.H."/>
            <person name="Heuer A."/>
            <person name="Rast P."/>
            <person name="Oberbeckmann S."/>
            <person name="Bunk B."/>
            <person name="Jeske O."/>
            <person name="Meyerdierks A."/>
            <person name="Storesund J.E."/>
            <person name="Kallscheuer N."/>
            <person name="Luecker S."/>
            <person name="Lage O.M."/>
            <person name="Pohl T."/>
            <person name="Merkel B.J."/>
            <person name="Hornburger P."/>
            <person name="Mueller R.-W."/>
            <person name="Bruemmer F."/>
            <person name="Labrenz M."/>
            <person name="Spormann A.M."/>
            <person name="Op den Camp H."/>
            <person name="Overmann J."/>
            <person name="Amann R."/>
            <person name="Jetten M.S.M."/>
            <person name="Mascher T."/>
            <person name="Medema M.H."/>
            <person name="Devos D.P."/>
            <person name="Kaster A.-K."/>
            <person name="Ovreas L."/>
            <person name="Rohde M."/>
            <person name="Galperin M.Y."/>
            <person name="Jogler C."/>
        </authorList>
    </citation>
    <scope>NUCLEOTIDE SEQUENCE [LARGE SCALE GENOMIC DNA]</scope>
    <source>
        <strain evidence="4 5">Mal48</strain>
    </source>
</reference>
<dbReference type="Gene3D" id="3.30.910.20">
    <property type="entry name" value="Skp domain"/>
    <property type="match status" value="1"/>
</dbReference>
<evidence type="ECO:0000256" key="2">
    <source>
        <dbReference type="ARBA" id="ARBA00022729"/>
    </source>
</evidence>
<dbReference type="PANTHER" id="PTHR35089:SF1">
    <property type="entry name" value="CHAPERONE PROTEIN SKP"/>
    <property type="match status" value="1"/>
</dbReference>
<feature type="coiled-coil region" evidence="3">
    <location>
        <begin position="117"/>
        <end position="153"/>
    </location>
</feature>